<dbReference type="EnsemblPlants" id="Solyc02g068995.1.1">
    <property type="protein sequence ID" value="Solyc02g068995.1.1"/>
    <property type="gene ID" value="Solyc02g068995.1"/>
</dbReference>
<keyword evidence="2" id="KW-1185">Reference proteome</keyword>
<reference evidence="1" key="1">
    <citation type="journal article" date="2012" name="Nature">
        <title>The tomato genome sequence provides insights into fleshy fruit evolution.</title>
        <authorList>
            <consortium name="Tomato Genome Consortium"/>
        </authorList>
    </citation>
    <scope>NUCLEOTIDE SEQUENCE [LARGE SCALE GENOMIC DNA]</scope>
    <source>
        <strain evidence="1">cv. Heinz 1706</strain>
    </source>
</reference>
<proteinExistence type="predicted"/>
<dbReference type="InParanoid" id="A0A3Q7FMM2"/>
<dbReference type="AlphaFoldDB" id="A0A3Q7FMM2"/>
<accession>A0A3Q7FMM2</accession>
<reference evidence="1" key="2">
    <citation type="submission" date="2019-01" db="UniProtKB">
        <authorList>
            <consortium name="EnsemblPlants"/>
        </authorList>
    </citation>
    <scope>IDENTIFICATION</scope>
    <source>
        <strain evidence="1">cv. Heinz 1706</strain>
    </source>
</reference>
<organism evidence="1">
    <name type="scientific">Solanum lycopersicum</name>
    <name type="common">Tomato</name>
    <name type="synonym">Lycopersicon esculentum</name>
    <dbReference type="NCBI Taxonomy" id="4081"/>
    <lineage>
        <taxon>Eukaryota</taxon>
        <taxon>Viridiplantae</taxon>
        <taxon>Streptophyta</taxon>
        <taxon>Embryophyta</taxon>
        <taxon>Tracheophyta</taxon>
        <taxon>Spermatophyta</taxon>
        <taxon>Magnoliopsida</taxon>
        <taxon>eudicotyledons</taxon>
        <taxon>Gunneridae</taxon>
        <taxon>Pentapetalae</taxon>
        <taxon>asterids</taxon>
        <taxon>lamiids</taxon>
        <taxon>Solanales</taxon>
        <taxon>Solanaceae</taxon>
        <taxon>Solanoideae</taxon>
        <taxon>Solaneae</taxon>
        <taxon>Solanum</taxon>
        <taxon>Solanum subgen. Lycopersicon</taxon>
    </lineage>
</organism>
<protein>
    <submittedName>
        <fullName evidence="1">Uncharacterized protein</fullName>
    </submittedName>
</protein>
<name>A0A3Q7FMM2_SOLLC</name>
<evidence type="ECO:0000313" key="2">
    <source>
        <dbReference type="Proteomes" id="UP000004994"/>
    </source>
</evidence>
<dbReference type="Gramene" id="Solyc02g068995.1.1">
    <property type="protein sequence ID" value="Solyc02g068995.1.1"/>
    <property type="gene ID" value="Solyc02g068995.1"/>
</dbReference>
<dbReference type="Proteomes" id="UP000004994">
    <property type="component" value="Chromosome 2"/>
</dbReference>
<evidence type="ECO:0000313" key="1">
    <source>
        <dbReference type="EnsemblPlants" id="Solyc02g068995.1.1"/>
    </source>
</evidence>
<sequence>MAVCKEDNPFAQKENKLACELKFLKKLASLAFITLFPIVNFKDKDILSNWIESEIASFLAPQRIYHNHRVNINSVLPQAIVFQIARHIWLLWLRPHDDCCTEFEILHSSSLLIITFQQHGLMIRASPGQVPHSLEVQLQNCGICGER</sequence>